<dbReference type="EMBL" id="GG663746">
    <property type="protein sequence ID" value="EEH53219.1"/>
    <property type="molecule type" value="Genomic_DNA"/>
</dbReference>
<dbReference type="KEGG" id="mpp:MICPUCDRAFT_52230"/>
<keyword evidence="2" id="KW-1185">Reference proteome</keyword>
<dbReference type="PANTHER" id="PTHR46586">
    <property type="entry name" value="ANKYRIN REPEAT-CONTAINING PROTEIN"/>
    <property type="match status" value="1"/>
</dbReference>
<evidence type="ECO:0000313" key="2">
    <source>
        <dbReference type="Proteomes" id="UP000001876"/>
    </source>
</evidence>
<dbReference type="STRING" id="564608.C1N3M6"/>
<dbReference type="RefSeq" id="XP_003062400.1">
    <property type="nucleotide sequence ID" value="XM_003062354.1"/>
</dbReference>
<dbReference type="GeneID" id="9687840"/>
<organism evidence="2">
    <name type="scientific">Micromonas pusilla (strain CCMP1545)</name>
    <name type="common">Picoplanktonic green alga</name>
    <dbReference type="NCBI Taxonomy" id="564608"/>
    <lineage>
        <taxon>Eukaryota</taxon>
        <taxon>Viridiplantae</taxon>
        <taxon>Chlorophyta</taxon>
        <taxon>Mamiellophyceae</taxon>
        <taxon>Mamiellales</taxon>
        <taxon>Mamiellaceae</taxon>
        <taxon>Micromonas</taxon>
    </lineage>
</organism>
<dbReference type="Gene3D" id="1.25.40.20">
    <property type="entry name" value="Ankyrin repeat-containing domain"/>
    <property type="match status" value="1"/>
</dbReference>
<dbReference type="InterPro" id="IPR052050">
    <property type="entry name" value="SecEffector_AnkRepeat"/>
</dbReference>
<dbReference type="PANTHER" id="PTHR46586:SF3">
    <property type="entry name" value="ANKYRIN REPEAT-CONTAINING PROTEIN"/>
    <property type="match status" value="1"/>
</dbReference>
<reference evidence="1 2" key="1">
    <citation type="journal article" date="2009" name="Science">
        <title>Green evolution and dynamic adaptations revealed by genomes of the marine picoeukaryotes Micromonas.</title>
        <authorList>
            <person name="Worden A.Z."/>
            <person name="Lee J.H."/>
            <person name="Mock T."/>
            <person name="Rouze P."/>
            <person name="Simmons M.P."/>
            <person name="Aerts A.L."/>
            <person name="Allen A.E."/>
            <person name="Cuvelier M.L."/>
            <person name="Derelle E."/>
            <person name="Everett M.V."/>
            <person name="Foulon E."/>
            <person name="Grimwood J."/>
            <person name="Gundlach H."/>
            <person name="Henrissat B."/>
            <person name="Napoli C."/>
            <person name="McDonald S.M."/>
            <person name="Parker M.S."/>
            <person name="Rombauts S."/>
            <person name="Salamov A."/>
            <person name="Von Dassow P."/>
            <person name="Badger J.H."/>
            <person name="Coutinho P.M."/>
            <person name="Demir E."/>
            <person name="Dubchak I."/>
            <person name="Gentemann C."/>
            <person name="Eikrem W."/>
            <person name="Gready J.E."/>
            <person name="John U."/>
            <person name="Lanier W."/>
            <person name="Lindquist E.A."/>
            <person name="Lucas S."/>
            <person name="Mayer K.F."/>
            <person name="Moreau H."/>
            <person name="Not F."/>
            <person name="Otillar R."/>
            <person name="Panaud O."/>
            <person name="Pangilinan J."/>
            <person name="Paulsen I."/>
            <person name="Piegu B."/>
            <person name="Poliakov A."/>
            <person name="Robbens S."/>
            <person name="Schmutz J."/>
            <person name="Toulza E."/>
            <person name="Wyss T."/>
            <person name="Zelensky A."/>
            <person name="Zhou K."/>
            <person name="Armbrust E.V."/>
            <person name="Bhattacharya D."/>
            <person name="Goodenough U.W."/>
            <person name="Van de Peer Y."/>
            <person name="Grigoriev I.V."/>
        </authorList>
    </citation>
    <scope>NUCLEOTIDE SEQUENCE [LARGE SCALE GENOMIC DNA]</scope>
    <source>
        <strain evidence="1 2">CCMP1545</strain>
    </source>
</reference>
<sequence length="369" mass="39566">MGSPPHEDAAVAAAAAGRVRALEWCVRDNGVRPPPRAWFQAARGGHVHVLTWLHERERERARGDVSSAWLPAPGPPPPPPPGIAALMEGAEGVLLHAPAHPEVALLHAPAHPANATTALAGADVALLHVPVHPANVVAIPPPAPAPAAGIEPPPYYWYGDRLGQLALHAAEGGHPDVLRWVDDIESDRVTKMDVVTAAAKGGDVVTLAARPSCRWLLRRGSVVDESTCAASAAGGKLEALKFLRVSAECPWNAWTTTRAANAGHLKTLEWARARGCPWDENALLRAMRRGRVDVVEWLLKKRCPRPATRTTVTLYGDRATLRRNVDAMTRLIVEYELDVGLEAAASLDDLEHPLDFLALHGLVDDAETA</sequence>
<dbReference type="Proteomes" id="UP000001876">
    <property type="component" value="Unassembled WGS sequence"/>
</dbReference>
<gene>
    <name evidence="1" type="ORF">MICPUCDRAFT_52230</name>
</gene>
<dbReference type="InterPro" id="IPR036770">
    <property type="entry name" value="Ankyrin_rpt-contain_sf"/>
</dbReference>
<dbReference type="SUPFAM" id="SSF140860">
    <property type="entry name" value="Pseudo ankyrin repeat-like"/>
    <property type="match status" value="1"/>
</dbReference>
<proteinExistence type="predicted"/>
<dbReference type="AlphaFoldDB" id="C1N3M6"/>
<accession>C1N3M6</accession>
<evidence type="ECO:0000313" key="1">
    <source>
        <dbReference type="EMBL" id="EEH53219.1"/>
    </source>
</evidence>
<protein>
    <submittedName>
        <fullName evidence="1">Predicted protein</fullName>
    </submittedName>
</protein>
<dbReference type="eggNOG" id="ENOG502SZ34">
    <property type="taxonomic scope" value="Eukaryota"/>
</dbReference>
<name>C1N3M6_MICPC</name>